<evidence type="ECO:0000256" key="5">
    <source>
        <dbReference type="ARBA" id="ARBA00022723"/>
    </source>
</evidence>
<dbReference type="Pfam" id="PF13177">
    <property type="entry name" value="DNA_pol3_delta2"/>
    <property type="match status" value="1"/>
</dbReference>
<dbReference type="PATRIC" id="fig|1401328.3.peg.405"/>
<dbReference type="FunFam" id="3.40.50.300:FF:000014">
    <property type="entry name" value="DNA polymerase III subunit gamma/tau"/>
    <property type="match status" value="1"/>
</dbReference>
<dbReference type="GO" id="GO:0005524">
    <property type="term" value="F:ATP binding"/>
    <property type="evidence" value="ECO:0007669"/>
    <property type="project" value="UniProtKB-KW"/>
</dbReference>
<proteinExistence type="inferred from homology"/>
<dbReference type="InterPro" id="IPR003593">
    <property type="entry name" value="AAA+_ATPase"/>
</dbReference>
<dbReference type="InterPro" id="IPR022107">
    <property type="entry name" value="DNA_pol_III_gamma/tau_C"/>
</dbReference>
<evidence type="ECO:0000313" key="13">
    <source>
        <dbReference type="EMBL" id="AHC73634.1"/>
    </source>
</evidence>
<keyword evidence="6 11" id="KW-0547">Nucleotide-binding</keyword>
<dbReference type="KEGG" id="efk:P856_414"/>
<evidence type="ECO:0000259" key="12">
    <source>
        <dbReference type="SMART" id="SM00382"/>
    </source>
</evidence>
<evidence type="ECO:0000256" key="7">
    <source>
        <dbReference type="ARBA" id="ARBA00022833"/>
    </source>
</evidence>
<dbReference type="Pfam" id="PF22608">
    <property type="entry name" value="DNAX_ATPase_lid"/>
    <property type="match status" value="1"/>
</dbReference>
<dbReference type="HOGENOM" id="CLU_006229_0_7_5"/>
<dbReference type="OrthoDB" id="9810148at2"/>
<keyword evidence="2 11" id="KW-0808">Transferase</keyword>
<comment type="function">
    <text evidence="11">DNA polymerase III is a complex, multichain enzyme responsible for most of the replicative synthesis in bacteria. This DNA polymerase also exhibits 3' to 5' exonuclease activity.</text>
</comment>
<comment type="catalytic activity">
    <reaction evidence="10 11">
        <text>DNA(n) + a 2'-deoxyribonucleoside 5'-triphosphate = DNA(n+1) + diphosphate</text>
        <dbReference type="Rhea" id="RHEA:22508"/>
        <dbReference type="Rhea" id="RHEA-COMP:17339"/>
        <dbReference type="Rhea" id="RHEA-COMP:17340"/>
        <dbReference type="ChEBI" id="CHEBI:33019"/>
        <dbReference type="ChEBI" id="CHEBI:61560"/>
        <dbReference type="ChEBI" id="CHEBI:173112"/>
        <dbReference type="EC" id="2.7.7.7"/>
    </reaction>
</comment>
<comment type="similarity">
    <text evidence="1 11">Belongs to the DnaX/STICHEL family.</text>
</comment>
<dbReference type="GO" id="GO:0003887">
    <property type="term" value="F:DNA-directed DNA polymerase activity"/>
    <property type="evidence" value="ECO:0007669"/>
    <property type="project" value="UniProtKB-KW"/>
</dbReference>
<keyword evidence="14" id="KW-1185">Reference proteome</keyword>
<dbReference type="PANTHER" id="PTHR11669:SF0">
    <property type="entry name" value="PROTEIN STICHEL-LIKE 2"/>
    <property type="match status" value="1"/>
</dbReference>
<dbReference type="InterPro" id="IPR008921">
    <property type="entry name" value="DNA_pol3_clamp-load_cplx_C"/>
</dbReference>
<protein>
    <recommendedName>
        <fullName evidence="11">DNA polymerase III subunit gamma/tau</fullName>
        <ecNumber evidence="11">2.7.7.7</ecNumber>
    </recommendedName>
</protein>
<dbReference type="Gene3D" id="1.10.8.60">
    <property type="match status" value="1"/>
</dbReference>
<dbReference type="STRING" id="1401328.P856_414"/>
<keyword evidence="3 11" id="KW-0548">Nucleotidyltransferase</keyword>
<keyword evidence="7" id="KW-0862">Zinc</keyword>
<evidence type="ECO:0000256" key="1">
    <source>
        <dbReference type="ARBA" id="ARBA00006360"/>
    </source>
</evidence>
<evidence type="ECO:0000256" key="2">
    <source>
        <dbReference type="ARBA" id="ARBA00022679"/>
    </source>
</evidence>
<dbReference type="InterPro" id="IPR012763">
    <property type="entry name" value="DNA_pol_III_sug/sutau_N"/>
</dbReference>
<dbReference type="Pfam" id="PF12169">
    <property type="entry name" value="DNA_pol3_gamma3"/>
    <property type="match status" value="1"/>
</dbReference>
<comment type="subunit">
    <text evidence="11">DNA polymerase III contains a core (composed of alpha, epsilon and theta chains) that associates with a tau subunit. This core dimerizes to form the POLIII' complex. PolIII' associates with the gamma complex (composed of gamma, delta, delta', psi and chi chains) and with the beta chain to form the complete DNA polymerase III complex.</text>
</comment>
<keyword evidence="8 11" id="KW-0067">ATP-binding</keyword>
<dbReference type="FunFam" id="1.10.8.60:FF:000013">
    <property type="entry name" value="DNA polymerase III subunit gamma/tau"/>
    <property type="match status" value="1"/>
</dbReference>
<name>V9TRU8_9PROT</name>
<dbReference type="Gene3D" id="1.20.272.10">
    <property type="match status" value="1"/>
</dbReference>
<evidence type="ECO:0000256" key="4">
    <source>
        <dbReference type="ARBA" id="ARBA00022705"/>
    </source>
</evidence>
<evidence type="ECO:0000256" key="9">
    <source>
        <dbReference type="ARBA" id="ARBA00022932"/>
    </source>
</evidence>
<dbReference type="InterPro" id="IPR022754">
    <property type="entry name" value="DNA_pol_III_gamma-3"/>
</dbReference>
<dbReference type="GO" id="GO:0009360">
    <property type="term" value="C:DNA polymerase III complex"/>
    <property type="evidence" value="ECO:0007669"/>
    <property type="project" value="InterPro"/>
</dbReference>
<evidence type="ECO:0000256" key="6">
    <source>
        <dbReference type="ARBA" id="ARBA00022741"/>
    </source>
</evidence>
<gene>
    <name evidence="11 13" type="primary">dnaX</name>
    <name evidence="13" type="ORF">P856_414</name>
</gene>
<evidence type="ECO:0000256" key="8">
    <source>
        <dbReference type="ARBA" id="ARBA00022840"/>
    </source>
</evidence>
<dbReference type="GO" id="GO:0006261">
    <property type="term" value="P:DNA-templated DNA replication"/>
    <property type="evidence" value="ECO:0007669"/>
    <property type="project" value="TreeGrafter"/>
</dbReference>
<dbReference type="CDD" id="cd00009">
    <property type="entry name" value="AAA"/>
    <property type="match status" value="1"/>
</dbReference>
<keyword evidence="9 11" id="KW-0239">DNA-directed DNA polymerase</keyword>
<evidence type="ECO:0000256" key="11">
    <source>
        <dbReference type="RuleBase" id="RU364063"/>
    </source>
</evidence>
<sequence length="602" mass="67512">MSEYLVLARKYRPQTFDDLIGQDVLVRTLRNACKHDRLHHAFMLFGVRGVGKTTTARIIAKSLNCVGQSVDDRIRMQPCVVCHNCRAIAEGRHIDVLEMDAASHTGVDDIRQLIENARYRPVAGRYKIYILDEVHMLSKNAFNGLLKTLEEPPEHVKFIFATTEIRKVPTTILSRCQRFDLRRISINLLIKLFEKVCHNEKIEAEFDALKLLARVADGSARDALSLLDQAIALNANLITLDDTRQMLGLIDRIRIYEMYQAIMAGKILDALNILSKLYENGADPVIIIQDLMEVTHIVTCIKIAPEAAVNNNLSEAEREQSIALAKVMRMSSLTMAWQMLAKGISEVQASSLPIAAVEMIIIRIAYSAELPEPLDLMRMMHDKKILPTDVTYETTKTQTHLPTYASSIPIETIDMPSNASSNIAVDDSRNDFDNLNYETSQCSKNVISDSSVADVHPDKKSLAYNPNKILDPMPVDFAGVVKLAFQRGETILGTTLVTNVHPVLVKPGRLKLRPQGSIDHHHVFKLLTQYLQCWTGKKWVIEISNEKGSPTMMEQNEAQLAAIQSEFAAYPLIAKVLKLFPGAEIDNMTDFITEILVERGAL</sequence>
<organism evidence="13 14">
    <name type="scientific">Candidatus Endolissoclinum faulkneri L5</name>
    <dbReference type="NCBI Taxonomy" id="1401328"/>
    <lineage>
        <taxon>Bacteria</taxon>
        <taxon>Pseudomonadati</taxon>
        <taxon>Pseudomonadota</taxon>
        <taxon>Alphaproteobacteria</taxon>
        <taxon>Rhodospirillales</taxon>
        <taxon>Rhodospirillaceae</taxon>
        <taxon>Candidatus Endolissoclinum</taxon>
    </lineage>
</organism>
<dbReference type="Proteomes" id="UP000018700">
    <property type="component" value="Chromosome"/>
</dbReference>
<evidence type="ECO:0000256" key="3">
    <source>
        <dbReference type="ARBA" id="ARBA00022695"/>
    </source>
</evidence>
<keyword evidence="4 11" id="KW-0235">DNA replication</keyword>
<dbReference type="NCBIfam" id="TIGR02397">
    <property type="entry name" value="dnaX_nterm"/>
    <property type="match status" value="1"/>
</dbReference>
<evidence type="ECO:0000313" key="14">
    <source>
        <dbReference type="Proteomes" id="UP000018700"/>
    </source>
</evidence>
<dbReference type="EC" id="2.7.7.7" evidence="11"/>
<dbReference type="SUPFAM" id="SSF48019">
    <property type="entry name" value="post-AAA+ oligomerization domain-like"/>
    <property type="match status" value="1"/>
</dbReference>
<dbReference type="InterPro" id="IPR027417">
    <property type="entry name" value="P-loop_NTPase"/>
</dbReference>
<dbReference type="GO" id="GO:0046872">
    <property type="term" value="F:metal ion binding"/>
    <property type="evidence" value="ECO:0007669"/>
    <property type="project" value="UniProtKB-KW"/>
</dbReference>
<dbReference type="SUPFAM" id="SSF52540">
    <property type="entry name" value="P-loop containing nucleoside triphosphate hydrolases"/>
    <property type="match status" value="1"/>
</dbReference>
<feature type="domain" description="AAA+ ATPase" evidence="12">
    <location>
        <begin position="38"/>
        <end position="185"/>
    </location>
</feature>
<dbReference type="PANTHER" id="PTHR11669">
    <property type="entry name" value="REPLICATION FACTOR C / DNA POLYMERASE III GAMMA-TAU SUBUNIT"/>
    <property type="match status" value="1"/>
</dbReference>
<evidence type="ECO:0000256" key="10">
    <source>
        <dbReference type="ARBA" id="ARBA00049244"/>
    </source>
</evidence>
<dbReference type="EMBL" id="CP006745">
    <property type="protein sequence ID" value="AHC73634.1"/>
    <property type="molecule type" value="Genomic_DNA"/>
</dbReference>
<dbReference type="eggNOG" id="COG2812">
    <property type="taxonomic scope" value="Bacteria"/>
</dbReference>
<dbReference type="Gene3D" id="3.40.50.300">
    <property type="entry name" value="P-loop containing nucleotide triphosphate hydrolases"/>
    <property type="match status" value="1"/>
</dbReference>
<dbReference type="InterPro" id="IPR045085">
    <property type="entry name" value="HLD_clamp_pol_III_gamma_tau"/>
</dbReference>
<dbReference type="NCBIfam" id="NF004046">
    <property type="entry name" value="PRK05563.1"/>
    <property type="match status" value="1"/>
</dbReference>
<reference evidence="13 14" key="1">
    <citation type="journal article" date="2013" name="PLoS ONE">
        <title>Bacterial endosymbiosis in a chordate host: long-term co-evolution and conservation of secondary metabolism.</title>
        <authorList>
            <person name="Kwan J.C."/>
            <person name="Schmidt E.W."/>
        </authorList>
    </citation>
    <scope>NUCLEOTIDE SEQUENCE [LARGE SCALE GENOMIC DNA]</scope>
    <source>
        <strain evidence="14">faulkneri L5</strain>
    </source>
</reference>
<dbReference type="AlphaFoldDB" id="V9TRU8"/>
<dbReference type="SMART" id="SM00382">
    <property type="entry name" value="AAA"/>
    <property type="match status" value="1"/>
</dbReference>
<accession>V9TRU8</accession>
<dbReference type="InterPro" id="IPR050238">
    <property type="entry name" value="DNA_Rep/Repair_Clamp_Loader"/>
</dbReference>
<dbReference type="NCBIfam" id="NF006585">
    <property type="entry name" value="PRK09111.1"/>
    <property type="match status" value="1"/>
</dbReference>
<dbReference type="RefSeq" id="WP_025300514.1">
    <property type="nucleotide sequence ID" value="NZ_CP006745.1"/>
</dbReference>
<keyword evidence="5" id="KW-0479">Metal-binding</keyword>
<dbReference type="CDD" id="cd18137">
    <property type="entry name" value="HLD_clamp_pol_III_gamma_tau"/>
    <property type="match status" value="1"/>
</dbReference>
<dbReference type="GO" id="GO:0003677">
    <property type="term" value="F:DNA binding"/>
    <property type="evidence" value="ECO:0007669"/>
    <property type="project" value="InterPro"/>
</dbReference>
<dbReference type="Pfam" id="PF12362">
    <property type="entry name" value="DUF3646"/>
    <property type="match status" value="1"/>
</dbReference>